<dbReference type="InterPro" id="IPR001789">
    <property type="entry name" value="Sig_transdc_resp-reg_receiver"/>
</dbReference>
<evidence type="ECO:0000313" key="6">
    <source>
        <dbReference type="EMBL" id="PQO34980.1"/>
    </source>
</evidence>
<dbReference type="InterPro" id="IPR016032">
    <property type="entry name" value="Sig_transdc_resp-reg_C-effctor"/>
</dbReference>
<dbReference type="PROSITE" id="PS00622">
    <property type="entry name" value="HTH_LUXR_1"/>
    <property type="match status" value="1"/>
</dbReference>
<dbReference type="AlphaFoldDB" id="A0A2S8FSE9"/>
<proteinExistence type="predicted"/>
<dbReference type="GO" id="GO:0003677">
    <property type="term" value="F:DNA binding"/>
    <property type="evidence" value="ECO:0007669"/>
    <property type="project" value="UniProtKB-KW"/>
</dbReference>
<protein>
    <submittedName>
        <fullName evidence="6">DNA-binding response regulator</fullName>
    </submittedName>
</protein>
<dbReference type="Proteomes" id="UP000238322">
    <property type="component" value="Unassembled WGS sequence"/>
</dbReference>
<dbReference type="PANTHER" id="PTHR45566">
    <property type="entry name" value="HTH-TYPE TRANSCRIPTIONAL REGULATOR YHJB-RELATED"/>
    <property type="match status" value="1"/>
</dbReference>
<evidence type="ECO:0000256" key="3">
    <source>
        <dbReference type="PROSITE-ProRule" id="PRU00169"/>
    </source>
</evidence>
<name>A0A2S8FSE9_9BACT</name>
<dbReference type="PROSITE" id="PS50110">
    <property type="entry name" value="RESPONSE_REGULATORY"/>
    <property type="match status" value="1"/>
</dbReference>
<accession>A0A2S8FSE9</accession>
<dbReference type="SMART" id="SM00448">
    <property type="entry name" value="REC"/>
    <property type="match status" value="1"/>
</dbReference>
<dbReference type="SMART" id="SM00421">
    <property type="entry name" value="HTH_LUXR"/>
    <property type="match status" value="1"/>
</dbReference>
<dbReference type="Pfam" id="PF00072">
    <property type="entry name" value="Response_reg"/>
    <property type="match status" value="1"/>
</dbReference>
<keyword evidence="2 6" id="KW-0238">DNA-binding</keyword>
<evidence type="ECO:0000256" key="2">
    <source>
        <dbReference type="ARBA" id="ARBA00023125"/>
    </source>
</evidence>
<feature type="domain" description="HTH luxR-type" evidence="4">
    <location>
        <begin position="154"/>
        <end position="219"/>
    </location>
</feature>
<dbReference type="GO" id="GO:0006355">
    <property type="term" value="P:regulation of DNA-templated transcription"/>
    <property type="evidence" value="ECO:0007669"/>
    <property type="project" value="InterPro"/>
</dbReference>
<gene>
    <name evidence="6" type="ORF">C5Y83_15995</name>
</gene>
<dbReference type="Gene3D" id="3.40.50.2300">
    <property type="match status" value="1"/>
</dbReference>
<dbReference type="OrthoDB" id="9796655at2"/>
<dbReference type="InterPro" id="IPR051015">
    <property type="entry name" value="EvgA-like"/>
</dbReference>
<dbReference type="PROSITE" id="PS50043">
    <property type="entry name" value="HTH_LUXR_2"/>
    <property type="match status" value="1"/>
</dbReference>
<evidence type="ECO:0000259" key="4">
    <source>
        <dbReference type="PROSITE" id="PS50043"/>
    </source>
</evidence>
<evidence type="ECO:0000259" key="5">
    <source>
        <dbReference type="PROSITE" id="PS50110"/>
    </source>
</evidence>
<dbReference type="RefSeq" id="WP_105330710.1">
    <property type="nucleotide sequence ID" value="NZ_PUHY01000010.1"/>
</dbReference>
<dbReference type="InterPro" id="IPR058245">
    <property type="entry name" value="NreC/VraR/RcsB-like_REC"/>
</dbReference>
<dbReference type="SUPFAM" id="SSF52172">
    <property type="entry name" value="CheY-like"/>
    <property type="match status" value="1"/>
</dbReference>
<dbReference type="CDD" id="cd17535">
    <property type="entry name" value="REC_NarL-like"/>
    <property type="match status" value="1"/>
</dbReference>
<organism evidence="6 7">
    <name type="scientific">Blastopirellula marina</name>
    <dbReference type="NCBI Taxonomy" id="124"/>
    <lineage>
        <taxon>Bacteria</taxon>
        <taxon>Pseudomonadati</taxon>
        <taxon>Planctomycetota</taxon>
        <taxon>Planctomycetia</taxon>
        <taxon>Pirellulales</taxon>
        <taxon>Pirellulaceae</taxon>
        <taxon>Blastopirellula</taxon>
    </lineage>
</organism>
<sequence length="226" mass="24492">MSETKKIRLVIADDHSVFRAGLKLLLQMNDDMEVVGEVSDTDHILEEIKRLEPDVLILDLTMPGGSTLPYIESLRRDVPNTRIIVLSMHDDLGLVRAALASGASGYVVKAAADTEVAAAIRAVASGKIFVDLDLDPSQVGSLLVAENDTSADDKKGPLKSLSAREKTVFLQLAKGYTNQEIADELDLSVKTVETYRGRIGVKLGLRSRADFVRFAVELGLIGPGNY</sequence>
<dbReference type="SUPFAM" id="SSF46894">
    <property type="entry name" value="C-terminal effector domain of the bipartite response regulators"/>
    <property type="match status" value="1"/>
</dbReference>
<evidence type="ECO:0000256" key="1">
    <source>
        <dbReference type="ARBA" id="ARBA00022553"/>
    </source>
</evidence>
<keyword evidence="1 3" id="KW-0597">Phosphoprotein</keyword>
<evidence type="ECO:0000313" key="7">
    <source>
        <dbReference type="Proteomes" id="UP000238322"/>
    </source>
</evidence>
<comment type="caution">
    <text evidence="6">The sequence shown here is derived from an EMBL/GenBank/DDBJ whole genome shotgun (WGS) entry which is preliminary data.</text>
</comment>
<dbReference type="GO" id="GO:0000160">
    <property type="term" value="P:phosphorelay signal transduction system"/>
    <property type="evidence" value="ECO:0007669"/>
    <property type="project" value="InterPro"/>
</dbReference>
<feature type="modified residue" description="4-aspartylphosphate" evidence="3">
    <location>
        <position position="59"/>
    </location>
</feature>
<reference evidence="6 7" key="1">
    <citation type="submission" date="2018-02" db="EMBL/GenBank/DDBJ databases">
        <title>Comparative genomes isolates from brazilian mangrove.</title>
        <authorList>
            <person name="Araujo J.E."/>
            <person name="Taketani R.G."/>
            <person name="Silva M.C.P."/>
            <person name="Loureco M.V."/>
            <person name="Andreote F.D."/>
        </authorList>
    </citation>
    <scope>NUCLEOTIDE SEQUENCE [LARGE SCALE GENOMIC DNA]</scope>
    <source>
        <strain evidence="6 7">Hex-1 MGV</strain>
    </source>
</reference>
<dbReference type="InterPro" id="IPR000792">
    <property type="entry name" value="Tscrpt_reg_LuxR_C"/>
</dbReference>
<dbReference type="EMBL" id="PUHY01000010">
    <property type="protein sequence ID" value="PQO34980.1"/>
    <property type="molecule type" value="Genomic_DNA"/>
</dbReference>
<dbReference type="PANTHER" id="PTHR45566:SF2">
    <property type="entry name" value="NARL SUBFAMILY"/>
    <property type="match status" value="1"/>
</dbReference>
<dbReference type="PRINTS" id="PR00038">
    <property type="entry name" value="HTHLUXR"/>
</dbReference>
<feature type="domain" description="Response regulatory" evidence="5">
    <location>
        <begin position="8"/>
        <end position="124"/>
    </location>
</feature>
<dbReference type="InterPro" id="IPR011006">
    <property type="entry name" value="CheY-like_superfamily"/>
</dbReference>
<dbReference type="CDD" id="cd06170">
    <property type="entry name" value="LuxR_C_like"/>
    <property type="match status" value="1"/>
</dbReference>
<dbReference type="Pfam" id="PF00196">
    <property type="entry name" value="GerE"/>
    <property type="match status" value="1"/>
</dbReference>